<feature type="compositionally biased region" description="Basic and acidic residues" evidence="1">
    <location>
        <begin position="118"/>
        <end position="133"/>
    </location>
</feature>
<dbReference type="InParanoid" id="A0A1S3FES8"/>
<evidence type="ECO:0000313" key="2">
    <source>
        <dbReference type="Proteomes" id="UP000081671"/>
    </source>
</evidence>
<reference evidence="3" key="1">
    <citation type="submission" date="2025-08" db="UniProtKB">
        <authorList>
            <consortium name="RefSeq"/>
        </authorList>
    </citation>
    <scope>IDENTIFICATION</scope>
    <source>
        <tissue evidence="3">Kidney</tissue>
    </source>
</reference>
<proteinExistence type="predicted"/>
<dbReference type="PANTHER" id="PTHR47110">
    <property type="entry name" value="TESTIS-SPECIFIC EXPRESSED PROTEIN 55"/>
    <property type="match status" value="1"/>
</dbReference>
<evidence type="ECO:0000313" key="3">
    <source>
        <dbReference type="RefSeq" id="XP_012874790.1"/>
    </source>
</evidence>
<evidence type="ECO:0000256" key="1">
    <source>
        <dbReference type="SAM" id="MobiDB-lite"/>
    </source>
</evidence>
<feature type="region of interest" description="Disordered" evidence="1">
    <location>
        <begin position="303"/>
        <end position="330"/>
    </location>
</feature>
<dbReference type="CDD" id="cd22975">
    <property type="entry name" value="DD_TEX55"/>
    <property type="match status" value="1"/>
</dbReference>
<feature type="region of interest" description="Disordered" evidence="1">
    <location>
        <begin position="248"/>
        <end position="267"/>
    </location>
</feature>
<protein>
    <submittedName>
        <fullName evidence="3">Uncharacterized protein C3orf30 homolog</fullName>
    </submittedName>
</protein>
<feature type="compositionally biased region" description="Basic and acidic residues" evidence="1">
    <location>
        <begin position="27"/>
        <end position="36"/>
    </location>
</feature>
<feature type="region of interest" description="Disordered" evidence="1">
    <location>
        <begin position="1"/>
        <end position="158"/>
    </location>
</feature>
<dbReference type="KEGG" id="dord:105987917"/>
<organism evidence="2 3">
    <name type="scientific">Dipodomys ordii</name>
    <name type="common">Ord's kangaroo rat</name>
    <dbReference type="NCBI Taxonomy" id="10020"/>
    <lineage>
        <taxon>Eukaryota</taxon>
        <taxon>Metazoa</taxon>
        <taxon>Chordata</taxon>
        <taxon>Craniata</taxon>
        <taxon>Vertebrata</taxon>
        <taxon>Euteleostomi</taxon>
        <taxon>Mammalia</taxon>
        <taxon>Eutheria</taxon>
        <taxon>Euarchontoglires</taxon>
        <taxon>Glires</taxon>
        <taxon>Rodentia</taxon>
        <taxon>Castorimorpha</taxon>
        <taxon>Heteromyidae</taxon>
        <taxon>Dipodomyinae</taxon>
        <taxon>Dipodomys</taxon>
    </lineage>
</organism>
<dbReference type="RefSeq" id="XP_012874790.1">
    <property type="nucleotide sequence ID" value="XM_013019336.1"/>
</dbReference>
<feature type="compositionally biased region" description="Polar residues" evidence="1">
    <location>
        <begin position="90"/>
        <end position="106"/>
    </location>
</feature>
<dbReference type="SUPFAM" id="SSF47391">
    <property type="entry name" value="Dimerization-anchoring domain of cAMP-dependent PK regulatory subunit"/>
    <property type="match status" value="1"/>
</dbReference>
<dbReference type="Proteomes" id="UP000081671">
    <property type="component" value="Unplaced"/>
</dbReference>
<accession>A0A1S3FES8</accession>
<dbReference type="GeneID" id="105987917"/>
<dbReference type="InterPro" id="IPR048377">
    <property type="entry name" value="TEX55_DD"/>
</dbReference>
<gene>
    <name evidence="3" type="primary">LOC105987917</name>
</gene>
<dbReference type="FunCoup" id="A0A1S3FES8">
    <property type="interactions" value="5"/>
</dbReference>
<feature type="compositionally biased region" description="Polar residues" evidence="1">
    <location>
        <begin position="50"/>
        <end position="80"/>
    </location>
</feature>
<dbReference type="CTD" id="152405"/>
<dbReference type="AlphaFoldDB" id="A0A1S3FES8"/>
<name>A0A1S3FES8_DIPOR</name>
<dbReference type="Pfam" id="PF17819">
    <property type="entry name" value="Tex55"/>
    <property type="match status" value="1"/>
</dbReference>
<dbReference type="PANTHER" id="PTHR47110:SF1">
    <property type="entry name" value="TESTIS-SPECIFIC EXPRESSED PROTEIN 55"/>
    <property type="match status" value="1"/>
</dbReference>
<sequence length="394" mass="45344">MDQPPEENPAESWKRENTPSTAGQTNNREDNQKNQAEEEEANDQTHADPVNQSSYKQTYGTAPNQTGPIDQSGQVNQGTYEQAVRKWSKQSEWSNSQQAEQKFSGQTDKRTSQTIDGKVSHQSDRRPSEKGSDKFFTPDGRTSEQIDYRFPAGQGTSGLAQQMDQVNYRMQESTEDSEFTGELYNRQFMLNMQQEEQNEGIFGEVGQQDYYPPYIEAFNQYQDQVFSELVSDDIYGFKVEPCTFEKSSSDMRDQLSGTSETEMEGTSAMPSYRMMDTRFTNAFPTRVQGFSQKLPSISTRVAYPSSQEKPQTMQVSSVSNLSGPYSGRKTQDFKKRFPPIIYEDPYHVSLQYMERHGILQIFQQITENLVYEKPDDPLNFMLYQWNQNVKHLKV</sequence>
<dbReference type="GO" id="GO:0005634">
    <property type="term" value="C:nucleus"/>
    <property type="evidence" value="ECO:0007669"/>
    <property type="project" value="TreeGrafter"/>
</dbReference>
<keyword evidence="2" id="KW-1185">Reference proteome</keyword>
<dbReference type="OrthoDB" id="522106at2759"/>
<dbReference type="InterPro" id="IPR040760">
    <property type="entry name" value="Tex55"/>
</dbReference>
<feature type="compositionally biased region" description="Polar residues" evidence="1">
    <location>
        <begin position="303"/>
        <end position="323"/>
    </location>
</feature>